<gene>
    <name evidence="2" type="ORF">SVA_3647</name>
</gene>
<evidence type="ECO:0000256" key="1">
    <source>
        <dbReference type="SAM" id="Phobius"/>
    </source>
</evidence>
<proteinExistence type="predicted"/>
<sequence length="48" mass="5262">MQAIQTPNRTTSGSAGQWLRRAGAAGFAFFLIKGLAWLVVPFVVARLW</sequence>
<dbReference type="KEGG" id="sva:SVA_3647"/>
<reference evidence="2 3" key="1">
    <citation type="submission" date="2015-08" db="EMBL/GenBank/DDBJ databases">
        <title>Complete genome sequence of Sulfurifustis variabilis.</title>
        <authorList>
            <person name="Miura A."/>
            <person name="Kojima H."/>
            <person name="Fukui M."/>
        </authorList>
    </citation>
    <scope>NUCLEOTIDE SEQUENCE [LARGE SCALE GENOMIC DNA]</scope>
    <source>
        <strain evidence="3">skN76</strain>
    </source>
</reference>
<keyword evidence="3" id="KW-1185">Reference proteome</keyword>
<dbReference type="Proteomes" id="UP000218899">
    <property type="component" value="Chromosome"/>
</dbReference>
<dbReference type="EMBL" id="AP014936">
    <property type="protein sequence ID" value="BAU50183.1"/>
    <property type="molecule type" value="Genomic_DNA"/>
</dbReference>
<evidence type="ECO:0000313" key="2">
    <source>
        <dbReference type="EMBL" id="BAU50183.1"/>
    </source>
</evidence>
<evidence type="ECO:0000313" key="3">
    <source>
        <dbReference type="Proteomes" id="UP000218899"/>
    </source>
</evidence>
<keyword evidence="1" id="KW-0472">Membrane</keyword>
<keyword evidence="1" id="KW-0812">Transmembrane</keyword>
<dbReference type="RefSeq" id="WP_169924173.1">
    <property type="nucleotide sequence ID" value="NZ_AP014936.1"/>
</dbReference>
<protein>
    <submittedName>
        <fullName evidence="2">Uncharacterized protein</fullName>
    </submittedName>
</protein>
<keyword evidence="1" id="KW-1133">Transmembrane helix</keyword>
<dbReference type="AlphaFoldDB" id="A0A1C7AFN9"/>
<name>A0A1C7AFN9_9GAMM</name>
<accession>A0A1C7AFN9</accession>
<feature type="transmembrane region" description="Helical" evidence="1">
    <location>
        <begin position="24"/>
        <end position="45"/>
    </location>
</feature>
<organism evidence="2 3">
    <name type="scientific">Sulfurifustis variabilis</name>
    <dbReference type="NCBI Taxonomy" id="1675686"/>
    <lineage>
        <taxon>Bacteria</taxon>
        <taxon>Pseudomonadati</taxon>
        <taxon>Pseudomonadota</taxon>
        <taxon>Gammaproteobacteria</taxon>
        <taxon>Acidiferrobacterales</taxon>
        <taxon>Acidiferrobacteraceae</taxon>
        <taxon>Sulfurifustis</taxon>
    </lineage>
</organism>